<dbReference type="Gene3D" id="3.30.450.180">
    <property type="match status" value="1"/>
</dbReference>
<keyword evidence="3" id="KW-1185">Reference proteome</keyword>
<dbReference type="Proteomes" id="UP000199341">
    <property type="component" value="Unassembled WGS sequence"/>
</dbReference>
<dbReference type="RefSeq" id="WP_093782236.1">
    <property type="nucleotide sequence ID" value="NZ_FNIE01000001.1"/>
</dbReference>
<dbReference type="EMBL" id="FNIE01000001">
    <property type="protein sequence ID" value="SDM67310.1"/>
    <property type="molecule type" value="Genomic_DNA"/>
</dbReference>
<dbReference type="InterPro" id="IPR041413">
    <property type="entry name" value="MLTR_LBD"/>
</dbReference>
<accession>A0A1G9V5C2</accession>
<name>A0A1G9V5C2_9ACTN</name>
<evidence type="ECO:0000313" key="3">
    <source>
        <dbReference type="Proteomes" id="UP000199341"/>
    </source>
</evidence>
<dbReference type="STRING" id="310781.SAMN05216259_101132"/>
<dbReference type="PANTHER" id="PTHR35010">
    <property type="entry name" value="BLL4672 PROTEIN-RELATED"/>
    <property type="match status" value="1"/>
</dbReference>
<gene>
    <name evidence="2" type="ORF">SAMN05216259_101132</name>
</gene>
<protein>
    <submittedName>
        <fullName evidence="2">Helix-turn-helix domain-containing protein</fullName>
    </submittedName>
</protein>
<dbReference type="PANTHER" id="PTHR35010:SF2">
    <property type="entry name" value="BLL4672 PROTEIN"/>
    <property type="match status" value="1"/>
</dbReference>
<organism evidence="2 3">
    <name type="scientific">Actinacidiphila guanduensis</name>
    <dbReference type="NCBI Taxonomy" id="310781"/>
    <lineage>
        <taxon>Bacteria</taxon>
        <taxon>Bacillati</taxon>
        <taxon>Actinomycetota</taxon>
        <taxon>Actinomycetes</taxon>
        <taxon>Kitasatosporales</taxon>
        <taxon>Streptomycetaceae</taxon>
        <taxon>Actinacidiphila</taxon>
    </lineage>
</organism>
<dbReference type="Pfam" id="PF17765">
    <property type="entry name" value="MLTR_LBD"/>
    <property type="match status" value="1"/>
</dbReference>
<evidence type="ECO:0000313" key="2">
    <source>
        <dbReference type="EMBL" id="SDM67310.1"/>
    </source>
</evidence>
<evidence type="ECO:0000259" key="1">
    <source>
        <dbReference type="Pfam" id="PF17765"/>
    </source>
</evidence>
<sequence>MAGVVDPRGLIGLLRACRRRARREEYAELPGLRMAAGLSPVPRTGPRDRGLTQQDMDVLLGRPPGAFYSRFERGLIAEPPPGTMRRVAELLQLSEQEWAALWIAVFGQQPSPSVALRPGDRTAVPAVWHTVVMSSPLPAYVSDLGWDVVYHNEAAEALWGAVPRNILAWILFDTAARGSVMRQWATHWAPAAVAQLANALHEHPAHPRLLEMRERALGDEQVRRLWQARRARPYVHPDGDQRPMRHARARRDILLHAAVGEPKAAPGCRVVFLHCDEEPARGGGLPAAPSDGRSGS</sequence>
<dbReference type="AlphaFoldDB" id="A0A1G9V5C2"/>
<reference evidence="2 3" key="1">
    <citation type="submission" date="2016-10" db="EMBL/GenBank/DDBJ databases">
        <authorList>
            <person name="de Groot N.N."/>
        </authorList>
    </citation>
    <scope>NUCLEOTIDE SEQUENCE [LARGE SCALE GENOMIC DNA]</scope>
    <source>
        <strain evidence="2 3">CGMCC 4.2022</strain>
    </source>
</reference>
<dbReference type="OrthoDB" id="4144527at2"/>
<feature type="domain" description="MmyB-like transcription regulator ligand binding" evidence="1">
    <location>
        <begin position="133"/>
        <end position="256"/>
    </location>
</feature>
<proteinExistence type="predicted"/>